<accession>A0A6L6YGW5</accession>
<dbReference type="InterPro" id="IPR011010">
    <property type="entry name" value="DNA_brk_join_enz"/>
</dbReference>
<dbReference type="PANTHER" id="PTHR30349:SF41">
    <property type="entry name" value="INTEGRASE_RECOMBINASE PROTEIN MJ0367-RELATED"/>
    <property type="match status" value="1"/>
</dbReference>
<keyword evidence="4" id="KW-0233">DNA recombination</keyword>
<evidence type="ECO:0000256" key="1">
    <source>
        <dbReference type="ARBA" id="ARBA00008857"/>
    </source>
</evidence>
<dbReference type="GO" id="GO:0015074">
    <property type="term" value="P:DNA integration"/>
    <property type="evidence" value="ECO:0007669"/>
    <property type="project" value="UniProtKB-KW"/>
</dbReference>
<dbReference type="InterPro" id="IPR050090">
    <property type="entry name" value="Tyrosine_recombinase_XerCD"/>
</dbReference>
<dbReference type="GO" id="GO:0006310">
    <property type="term" value="P:DNA recombination"/>
    <property type="evidence" value="ECO:0007669"/>
    <property type="project" value="UniProtKB-KW"/>
</dbReference>
<dbReference type="RefSeq" id="WP_160335048.1">
    <property type="nucleotide sequence ID" value="NZ_WSRP01000013.1"/>
</dbReference>
<dbReference type="EMBL" id="WSRP01000013">
    <property type="protein sequence ID" value="MVX56614.1"/>
    <property type="molecule type" value="Genomic_DNA"/>
</dbReference>
<organism evidence="6 7">
    <name type="scientific">Parasutterella muris</name>
    <dbReference type="NCBI Taxonomy" id="2565572"/>
    <lineage>
        <taxon>Bacteria</taxon>
        <taxon>Pseudomonadati</taxon>
        <taxon>Pseudomonadota</taxon>
        <taxon>Betaproteobacteria</taxon>
        <taxon>Burkholderiales</taxon>
        <taxon>Sutterellaceae</taxon>
        <taxon>Parasutterella</taxon>
    </lineage>
</organism>
<comment type="caution">
    <text evidence="6">The sequence shown here is derived from an EMBL/GenBank/DDBJ whole genome shotgun (WGS) entry which is preliminary data.</text>
</comment>
<protein>
    <submittedName>
        <fullName evidence="6">Tyrosine-type recombinase/integrase</fullName>
    </submittedName>
</protein>
<evidence type="ECO:0000259" key="5">
    <source>
        <dbReference type="PROSITE" id="PS51898"/>
    </source>
</evidence>
<evidence type="ECO:0000256" key="3">
    <source>
        <dbReference type="ARBA" id="ARBA00023125"/>
    </source>
</evidence>
<dbReference type="GO" id="GO:0003677">
    <property type="term" value="F:DNA binding"/>
    <property type="evidence" value="ECO:0007669"/>
    <property type="project" value="UniProtKB-KW"/>
</dbReference>
<name>A0A6L6YGW5_9BURK</name>
<evidence type="ECO:0000313" key="7">
    <source>
        <dbReference type="Proteomes" id="UP000472580"/>
    </source>
</evidence>
<dbReference type="PANTHER" id="PTHR30349">
    <property type="entry name" value="PHAGE INTEGRASE-RELATED"/>
    <property type="match status" value="1"/>
</dbReference>
<dbReference type="AlphaFoldDB" id="A0A6L6YGW5"/>
<keyword evidence="3" id="KW-0238">DNA-binding</keyword>
<evidence type="ECO:0000313" key="6">
    <source>
        <dbReference type="EMBL" id="MVX56614.1"/>
    </source>
</evidence>
<evidence type="ECO:0000256" key="2">
    <source>
        <dbReference type="ARBA" id="ARBA00022908"/>
    </source>
</evidence>
<dbReference type="InterPro" id="IPR013762">
    <property type="entry name" value="Integrase-like_cat_sf"/>
</dbReference>
<reference evidence="6 7" key="1">
    <citation type="submission" date="2019-12" db="EMBL/GenBank/DDBJ databases">
        <title>Microbes associate with the intestines of laboratory mice.</title>
        <authorList>
            <person name="Navarre W."/>
            <person name="Wong E."/>
        </authorList>
    </citation>
    <scope>NUCLEOTIDE SEQUENCE [LARGE SCALE GENOMIC DNA]</scope>
    <source>
        <strain evidence="6 7">NM82_D38</strain>
    </source>
</reference>
<dbReference type="PROSITE" id="PS51898">
    <property type="entry name" value="TYR_RECOMBINASE"/>
    <property type="match status" value="1"/>
</dbReference>
<proteinExistence type="inferred from homology"/>
<dbReference type="SUPFAM" id="SSF56349">
    <property type="entry name" value="DNA breaking-rejoining enzymes"/>
    <property type="match status" value="1"/>
</dbReference>
<gene>
    <name evidence="6" type="ORF">E5987_05235</name>
</gene>
<comment type="similarity">
    <text evidence="1">Belongs to the 'phage' integrase family.</text>
</comment>
<dbReference type="Gene3D" id="1.10.443.10">
    <property type="entry name" value="Intergrase catalytic core"/>
    <property type="match status" value="1"/>
</dbReference>
<keyword evidence="2" id="KW-0229">DNA integration</keyword>
<dbReference type="OrthoDB" id="9801717at2"/>
<evidence type="ECO:0000256" key="4">
    <source>
        <dbReference type="ARBA" id="ARBA00023172"/>
    </source>
</evidence>
<feature type="domain" description="Tyr recombinase" evidence="5">
    <location>
        <begin position="1"/>
        <end position="73"/>
    </location>
</feature>
<dbReference type="Pfam" id="PF00589">
    <property type="entry name" value="Phage_integrase"/>
    <property type="match status" value="1"/>
</dbReference>
<dbReference type="Proteomes" id="UP000472580">
    <property type="component" value="Unassembled WGS sequence"/>
</dbReference>
<keyword evidence="7" id="KW-1185">Reference proteome</keyword>
<dbReference type="InterPro" id="IPR002104">
    <property type="entry name" value="Integrase_catalytic"/>
</dbReference>
<sequence>MSPMAIFKMIEKRTKAAGIEKFTPHDLRRTFATRMLDVGADISIVKEAMGHSSINTTQRYDRRGFDKVRDYIRAIAI</sequence>